<evidence type="ECO:0008006" key="3">
    <source>
        <dbReference type="Google" id="ProtNLM"/>
    </source>
</evidence>
<dbReference type="Proteomes" id="UP000192940">
    <property type="component" value="Chromosome I"/>
</dbReference>
<sequence length="437" mass="50504">MTERIPCKNQGCSATILPNTAARTGGYCMPCKQEMERKERQRYIEQNRRDVDLYAGITDPVEILKIMYHHPPYDPLIHYVPYKWNKEKIYLSLTSEDVSRMLNYAMDLLDSGEKDTVQDILLSLVCYKNMSIADYIPKLMEHEIYYPGILFKDASKEVRDQLLDQIHHDQEHRNHLLLALAWIGDEKVVQCFHHWRQSPPKWAKELFVSPECYSQEAGWELTKSGELRNLFHSCSYAVEKVEAEDHSVRTINKPAIFLETDSSTCPWCGSRLTTLVDLEVNQPSLHFLGLGGDREGKTLKVNTCVSCSSYHTIYMDIDRNGESRWSTANQRPEYLPDLELDDYDDQNIHAGKHLRLASKPRNRYHAADWTLEPIISQIGGHPSWIQDAEYPACSCCSESMTFIGQLDWGEVEEYGEGIYYMFLCSDCRVTATLFQQT</sequence>
<protein>
    <recommendedName>
        <fullName evidence="3">DUF1963 domain-containing protein</fullName>
    </recommendedName>
</protein>
<accession>A0A1X7H0N9</accession>
<evidence type="ECO:0000313" key="2">
    <source>
        <dbReference type="Proteomes" id="UP000192940"/>
    </source>
</evidence>
<dbReference type="InterPro" id="IPR035948">
    <property type="entry name" value="YwqG-like_sf"/>
</dbReference>
<dbReference type="SUPFAM" id="SSF103032">
    <property type="entry name" value="Hypothetical protein YwqG"/>
    <property type="match status" value="1"/>
</dbReference>
<dbReference type="RefSeq" id="WP_208918393.1">
    <property type="nucleotide sequence ID" value="NZ_LT840184.1"/>
</dbReference>
<dbReference type="EMBL" id="LT840184">
    <property type="protein sequence ID" value="SMF77604.1"/>
    <property type="molecule type" value="Genomic_DNA"/>
</dbReference>
<dbReference type="AlphaFoldDB" id="A0A1X7H0N9"/>
<keyword evidence="2" id="KW-1185">Reference proteome</keyword>
<evidence type="ECO:0000313" key="1">
    <source>
        <dbReference type="EMBL" id="SMF77604.1"/>
    </source>
</evidence>
<dbReference type="Gene3D" id="2.30.320.10">
    <property type="entry name" value="YwqG-like"/>
    <property type="match status" value="1"/>
</dbReference>
<name>A0A1X7H0N9_9BACL</name>
<organism evidence="1 2">
    <name type="scientific">Paenibacillus uliginis N3/975</name>
    <dbReference type="NCBI Taxonomy" id="1313296"/>
    <lineage>
        <taxon>Bacteria</taxon>
        <taxon>Bacillati</taxon>
        <taxon>Bacillota</taxon>
        <taxon>Bacilli</taxon>
        <taxon>Bacillales</taxon>
        <taxon>Paenibacillaceae</taxon>
        <taxon>Paenibacillus</taxon>
    </lineage>
</organism>
<dbReference type="STRING" id="1313296.SAMN05661091_1462"/>
<gene>
    <name evidence="1" type="ORF">SAMN05661091_1462</name>
</gene>
<reference evidence="2" key="1">
    <citation type="submission" date="2017-04" db="EMBL/GenBank/DDBJ databases">
        <authorList>
            <person name="Varghese N."/>
            <person name="Submissions S."/>
        </authorList>
    </citation>
    <scope>NUCLEOTIDE SEQUENCE [LARGE SCALE GENOMIC DNA]</scope>
    <source>
        <strain evidence="2">N3/975</strain>
    </source>
</reference>
<proteinExistence type="predicted"/>